<accession>A0A926DI34</accession>
<protein>
    <submittedName>
        <fullName evidence="1">DUF3793 family protein</fullName>
    </submittedName>
</protein>
<evidence type="ECO:0000313" key="2">
    <source>
        <dbReference type="Proteomes" id="UP000617951"/>
    </source>
</evidence>
<gene>
    <name evidence="1" type="ORF">H8693_04535</name>
</gene>
<keyword evidence="2" id="KW-1185">Reference proteome</keyword>
<evidence type="ECO:0000313" key="1">
    <source>
        <dbReference type="EMBL" id="MBC8538197.1"/>
    </source>
</evidence>
<reference evidence="1" key="1">
    <citation type="submission" date="2020-08" db="EMBL/GenBank/DDBJ databases">
        <title>Genome public.</title>
        <authorList>
            <person name="Liu C."/>
            <person name="Sun Q."/>
        </authorList>
    </citation>
    <scope>NUCLEOTIDE SEQUENCE</scope>
    <source>
        <strain evidence="1">NSJ-63</strain>
    </source>
</reference>
<dbReference type="Proteomes" id="UP000617951">
    <property type="component" value="Unassembled WGS sequence"/>
</dbReference>
<organism evidence="1 2">
    <name type="scientific">Guopingia tenuis</name>
    <dbReference type="NCBI Taxonomy" id="2763656"/>
    <lineage>
        <taxon>Bacteria</taxon>
        <taxon>Bacillati</taxon>
        <taxon>Bacillota</taxon>
        <taxon>Clostridia</taxon>
        <taxon>Christensenellales</taxon>
        <taxon>Christensenellaceae</taxon>
        <taxon>Guopingia</taxon>
    </lineage>
</organism>
<sequence length="183" mass="20800">MLEERFISHSAPTLAGLKTANLFTLPFSSRREAVRQLEAWNRELSRKDVYVTALRMKEREALVYVYRKGKLEETLKKEGVMEFLQTYGYEEAGAAGVVDCLKAKFARSDEFPHEVGVFLGYPLEDVKGFIANGGKNCKCVGCWKVYCDECEAKKRFAAFQKCRRVYAALFQQGKTVNQLTVAV</sequence>
<dbReference type="RefSeq" id="WP_249279966.1">
    <property type="nucleotide sequence ID" value="NZ_JACRSS010000001.1"/>
</dbReference>
<dbReference type="Pfam" id="PF12672">
    <property type="entry name" value="DUF3793"/>
    <property type="match status" value="1"/>
</dbReference>
<comment type="caution">
    <text evidence="1">The sequence shown here is derived from an EMBL/GenBank/DDBJ whole genome shotgun (WGS) entry which is preliminary data.</text>
</comment>
<dbReference type="InterPro" id="IPR024523">
    <property type="entry name" value="DUF3793"/>
</dbReference>
<dbReference type="EMBL" id="JACRSS010000001">
    <property type="protein sequence ID" value="MBC8538197.1"/>
    <property type="molecule type" value="Genomic_DNA"/>
</dbReference>
<proteinExistence type="predicted"/>
<name>A0A926DI34_9FIRM</name>
<dbReference type="AlphaFoldDB" id="A0A926DI34"/>